<evidence type="ECO:0000313" key="3">
    <source>
        <dbReference type="Proteomes" id="UP001295794"/>
    </source>
</evidence>
<accession>A0AAD2HAC0</accession>
<sequence length="439" mass="48706">NTDCDCPQCIRDRNTLGCQNPDACARTVPSRIAQLGTRWIPKEAESSPDRETEEEAGRGTKQLYLPPTVNKTDGFRICVKTTSHPSSLVPLRQQPTNRHETMFIAAHKVAPTLGHNIAAWFGPDDTRNTTFQTPEELGPSRAAGEALAVLTGLKRIPRTADVKIVIEDDTTIQGVSQNLSRWEDSGWIDVPNKNVLRPLVAEIRGRIGKVTFKTPEKHSPEETLLSKATAAAKQAHLTATPPLSRLLATTRPDLLAEGVKLATLTQRTAYAMIRAQKKPVVRPATQRNLEEVARECPRGTQAQPTANQIWTSIRSRDFSCQVRNFLWKAIHDAHRIGTFWKHIPECADRGICTSCGTTEDLRHILLECQCAGQNQVWNLAEKLWSATGQPWDTPTFGRILGEGLTRIKQRNGKTARGLTRLHHIIISESVLGPDSCHHA</sequence>
<gene>
    <name evidence="2" type="ORF">MYCIT1_LOCUS17355</name>
</gene>
<evidence type="ECO:0000313" key="2">
    <source>
        <dbReference type="EMBL" id="CAK5271927.1"/>
    </source>
</evidence>
<dbReference type="EMBL" id="CAVNYO010000180">
    <property type="protein sequence ID" value="CAK5271927.1"/>
    <property type="molecule type" value="Genomic_DNA"/>
</dbReference>
<evidence type="ECO:0000256" key="1">
    <source>
        <dbReference type="SAM" id="MobiDB-lite"/>
    </source>
</evidence>
<feature type="region of interest" description="Disordered" evidence="1">
    <location>
        <begin position="39"/>
        <end position="61"/>
    </location>
</feature>
<dbReference type="AlphaFoldDB" id="A0AAD2HAC0"/>
<reference evidence="2" key="1">
    <citation type="submission" date="2023-11" db="EMBL/GenBank/DDBJ databases">
        <authorList>
            <person name="De Vega J J."/>
            <person name="De Vega J J."/>
        </authorList>
    </citation>
    <scope>NUCLEOTIDE SEQUENCE</scope>
</reference>
<feature type="non-terminal residue" evidence="2">
    <location>
        <position position="1"/>
    </location>
</feature>
<keyword evidence="3" id="KW-1185">Reference proteome</keyword>
<organism evidence="2 3">
    <name type="scientific">Mycena citricolor</name>
    <dbReference type="NCBI Taxonomy" id="2018698"/>
    <lineage>
        <taxon>Eukaryota</taxon>
        <taxon>Fungi</taxon>
        <taxon>Dikarya</taxon>
        <taxon>Basidiomycota</taxon>
        <taxon>Agaricomycotina</taxon>
        <taxon>Agaricomycetes</taxon>
        <taxon>Agaricomycetidae</taxon>
        <taxon>Agaricales</taxon>
        <taxon>Marasmiineae</taxon>
        <taxon>Mycenaceae</taxon>
        <taxon>Mycena</taxon>
    </lineage>
</organism>
<dbReference type="Gene3D" id="3.30.420.10">
    <property type="entry name" value="Ribonuclease H-like superfamily/Ribonuclease H"/>
    <property type="match status" value="1"/>
</dbReference>
<name>A0AAD2HAC0_9AGAR</name>
<feature type="compositionally biased region" description="Basic and acidic residues" evidence="1">
    <location>
        <begin position="40"/>
        <end position="58"/>
    </location>
</feature>
<evidence type="ECO:0008006" key="4">
    <source>
        <dbReference type="Google" id="ProtNLM"/>
    </source>
</evidence>
<comment type="caution">
    <text evidence="2">The sequence shown here is derived from an EMBL/GenBank/DDBJ whole genome shotgun (WGS) entry which is preliminary data.</text>
</comment>
<proteinExistence type="predicted"/>
<dbReference type="Proteomes" id="UP001295794">
    <property type="component" value="Unassembled WGS sequence"/>
</dbReference>
<dbReference type="InterPro" id="IPR036397">
    <property type="entry name" value="RNaseH_sf"/>
</dbReference>
<protein>
    <recommendedName>
        <fullName evidence="4">RNase H type-1 domain-containing protein</fullName>
    </recommendedName>
</protein>
<dbReference type="GO" id="GO:0003676">
    <property type="term" value="F:nucleic acid binding"/>
    <property type="evidence" value="ECO:0007669"/>
    <property type="project" value="InterPro"/>
</dbReference>